<evidence type="ECO:0000313" key="4">
    <source>
        <dbReference type="EMBL" id="ALU11732.1"/>
    </source>
</evidence>
<dbReference type="EMBL" id="CP006867">
    <property type="protein sequence ID" value="ALU11732.1"/>
    <property type="molecule type" value="Genomic_DNA"/>
</dbReference>
<dbReference type="Gene3D" id="3.90.1140.10">
    <property type="entry name" value="Cyclic phosphodiesterase"/>
    <property type="match status" value="1"/>
</dbReference>
<dbReference type="NCBIfam" id="TIGR02258">
    <property type="entry name" value="2_5_ligase"/>
    <property type="match status" value="1"/>
</dbReference>
<feature type="domain" description="Phosphoesterase HXTX" evidence="3">
    <location>
        <begin position="17"/>
        <end position="94"/>
    </location>
</feature>
<dbReference type="InterPro" id="IPR009097">
    <property type="entry name" value="Cyclic_Pdiesterase"/>
</dbReference>
<organism evidence="4 5">
    <name type="scientific">Ignicoccus islandicus DSM 13165</name>
    <dbReference type="NCBI Taxonomy" id="940295"/>
    <lineage>
        <taxon>Archaea</taxon>
        <taxon>Thermoproteota</taxon>
        <taxon>Thermoprotei</taxon>
        <taxon>Desulfurococcales</taxon>
        <taxon>Desulfurococcaceae</taxon>
        <taxon>Ignicoccus</taxon>
    </lineage>
</organism>
<evidence type="ECO:0000259" key="3">
    <source>
        <dbReference type="Pfam" id="PF02834"/>
    </source>
</evidence>
<dbReference type="InterPro" id="IPR004175">
    <property type="entry name" value="RNA_CPDase"/>
</dbReference>
<feature type="short sequence motif" description="HXTX 1" evidence="2">
    <location>
        <begin position="43"/>
        <end position="46"/>
    </location>
</feature>
<comment type="similarity">
    <text evidence="2">Belongs to the 2H phosphoesterase superfamily. ThpR family.</text>
</comment>
<dbReference type="SUPFAM" id="SSF55144">
    <property type="entry name" value="LigT-like"/>
    <property type="match status" value="1"/>
</dbReference>
<evidence type="ECO:0000313" key="5">
    <source>
        <dbReference type="Proteomes" id="UP000060778"/>
    </source>
</evidence>
<dbReference type="GeneID" id="30680234"/>
<feature type="short sequence motif" description="HXTX 2" evidence="2">
    <location>
        <begin position="129"/>
        <end position="132"/>
    </location>
</feature>
<dbReference type="STRING" id="940295.EYM_04205"/>
<gene>
    <name evidence="4" type="ORF">EYM_04205</name>
</gene>
<evidence type="ECO:0000256" key="2">
    <source>
        <dbReference type="HAMAP-Rule" id="MF_01940"/>
    </source>
</evidence>
<dbReference type="PANTHER" id="PTHR35561:SF1">
    <property type="entry name" value="RNA 2',3'-CYCLIC PHOSPHODIESTERASE"/>
    <property type="match status" value="1"/>
</dbReference>
<keyword evidence="1 2" id="KW-0378">Hydrolase</keyword>
<dbReference type="Proteomes" id="UP000060778">
    <property type="component" value="Chromosome"/>
</dbReference>
<dbReference type="AlphaFoldDB" id="A0A0U2U6E5"/>
<dbReference type="GO" id="GO:0004113">
    <property type="term" value="F:2',3'-cyclic-nucleotide 3'-phosphodiesterase activity"/>
    <property type="evidence" value="ECO:0007669"/>
    <property type="project" value="InterPro"/>
</dbReference>
<dbReference type="PANTHER" id="PTHR35561">
    <property type="entry name" value="RNA 2',3'-CYCLIC PHOSPHODIESTERASE"/>
    <property type="match status" value="1"/>
</dbReference>
<comment type="catalytic activity">
    <reaction evidence="2">
        <text>a 3'-end 2',3'-cyclophospho-ribonucleotide-RNA + H2O = a 3'-end 2'-phospho-ribonucleotide-RNA + H(+)</text>
        <dbReference type="Rhea" id="RHEA:11828"/>
        <dbReference type="Rhea" id="RHEA-COMP:10464"/>
        <dbReference type="Rhea" id="RHEA-COMP:17353"/>
        <dbReference type="ChEBI" id="CHEBI:15377"/>
        <dbReference type="ChEBI" id="CHEBI:15378"/>
        <dbReference type="ChEBI" id="CHEBI:83064"/>
        <dbReference type="ChEBI" id="CHEBI:173113"/>
        <dbReference type="EC" id="3.1.4.58"/>
    </reaction>
</comment>
<feature type="active site" description="Proton acceptor" evidence="2">
    <location>
        <position position="129"/>
    </location>
</feature>
<keyword evidence="5" id="KW-1185">Reference proteome</keyword>
<dbReference type="HAMAP" id="MF_01940">
    <property type="entry name" value="RNA_CPDase"/>
    <property type="match status" value="1"/>
</dbReference>
<protein>
    <recommendedName>
        <fullName evidence="2">RNA 2',3'-cyclic phosphodiesterase</fullName>
        <shortName evidence="2">RNA 2',3'-CPDase</shortName>
        <ecNumber evidence="2">3.1.4.58</ecNumber>
    </recommendedName>
</protein>
<sequence length="186" mass="21013">MGKIRTFIAVDVEGILASKLEKLVESIKSTGAPVKGVEAENFHVTLKFIGEIDEEMIDTIEEIMKHSVNGIEPHKVVLKGIGAFPNPFRPRVVWVGLEGAEKLTTISSRLTKSLREKGIKVDTKQFVPHITLARVKGYRNIDKLSEWIETMRDIEIGELEVKKIRLKKSILTPRGPIYETLREVEL</sequence>
<feature type="domain" description="Phosphoesterase HXTX" evidence="3">
    <location>
        <begin position="99"/>
        <end position="178"/>
    </location>
</feature>
<comment type="function">
    <text evidence="2">Hydrolyzes RNA 2',3'-cyclic phosphodiester to an RNA 2'-phosphomonoester.</text>
</comment>
<dbReference type="OrthoDB" id="44091at2157"/>
<dbReference type="EC" id="3.1.4.58" evidence="2"/>
<reference evidence="4 5" key="1">
    <citation type="submission" date="2013-11" db="EMBL/GenBank/DDBJ databases">
        <title>Comparative genomics of Ignicoccus.</title>
        <authorList>
            <person name="Podar M."/>
        </authorList>
    </citation>
    <scope>NUCLEOTIDE SEQUENCE [LARGE SCALE GENOMIC DNA]</scope>
    <source>
        <strain evidence="4 5">DSM 13165</strain>
    </source>
</reference>
<dbReference type="Pfam" id="PF02834">
    <property type="entry name" value="LigT_PEase"/>
    <property type="match status" value="2"/>
</dbReference>
<dbReference type="GO" id="GO:0008664">
    <property type="term" value="F:RNA 2',3'-cyclic 3'-phosphodiesterase activity"/>
    <property type="evidence" value="ECO:0007669"/>
    <property type="project" value="UniProtKB-EC"/>
</dbReference>
<dbReference type="InterPro" id="IPR014051">
    <property type="entry name" value="Phosphoesterase_HXTX"/>
</dbReference>
<name>A0A0U2U6E5_9CREN</name>
<dbReference type="RefSeq" id="WP_083495042.1">
    <property type="nucleotide sequence ID" value="NZ_CP006867.1"/>
</dbReference>
<feature type="active site" description="Proton donor" evidence="2">
    <location>
        <position position="43"/>
    </location>
</feature>
<proteinExistence type="inferred from homology"/>
<accession>A0A0U2U6E5</accession>
<dbReference type="PATRIC" id="fig|940295.4.peg.805"/>
<dbReference type="KEGG" id="iis:EYM_04205"/>
<evidence type="ECO:0000256" key="1">
    <source>
        <dbReference type="ARBA" id="ARBA00022801"/>
    </source>
</evidence>